<organism evidence="1 2">
    <name type="scientific">Lecanosticta acicola</name>
    <dbReference type="NCBI Taxonomy" id="111012"/>
    <lineage>
        <taxon>Eukaryota</taxon>
        <taxon>Fungi</taxon>
        <taxon>Dikarya</taxon>
        <taxon>Ascomycota</taxon>
        <taxon>Pezizomycotina</taxon>
        <taxon>Dothideomycetes</taxon>
        <taxon>Dothideomycetidae</taxon>
        <taxon>Mycosphaerellales</taxon>
        <taxon>Mycosphaerellaceae</taxon>
        <taxon>Lecanosticta</taxon>
    </lineage>
</organism>
<accession>A0AAI8YYQ5</accession>
<evidence type="ECO:0000313" key="1">
    <source>
        <dbReference type="EMBL" id="CAK4011218.1"/>
    </source>
</evidence>
<dbReference type="Proteomes" id="UP001296104">
    <property type="component" value="Unassembled WGS sequence"/>
</dbReference>
<comment type="caution">
    <text evidence="1">The sequence shown here is derived from an EMBL/GenBank/DDBJ whole genome shotgun (WGS) entry which is preliminary data.</text>
</comment>
<reference evidence="1" key="1">
    <citation type="submission" date="2023-11" db="EMBL/GenBank/DDBJ databases">
        <authorList>
            <person name="Alioto T."/>
            <person name="Alioto T."/>
            <person name="Gomez Garrido J."/>
        </authorList>
    </citation>
    <scope>NUCLEOTIDE SEQUENCE</scope>
</reference>
<dbReference type="EMBL" id="CAVMBE010000024">
    <property type="protein sequence ID" value="CAK4011218.1"/>
    <property type="molecule type" value="Genomic_DNA"/>
</dbReference>
<keyword evidence="2" id="KW-1185">Reference proteome</keyword>
<protein>
    <recommendedName>
        <fullName evidence="3">F-box domain-containing protein</fullName>
    </recommendedName>
</protein>
<proteinExistence type="predicted"/>
<evidence type="ECO:0008006" key="3">
    <source>
        <dbReference type="Google" id="ProtNLM"/>
    </source>
</evidence>
<gene>
    <name evidence="1" type="ORF">LECACI_7A004443</name>
</gene>
<name>A0AAI8YYQ5_9PEZI</name>
<sequence length="226" mass="25881">MAQPADSTGGDQASTAEKVTAAERVLNTTELLEMVLMHLPIKNMFGVLRVNKKFKATVDGSKGLQVAMFLRRDDSIGEERVNPLLDDIAYRSSDEFGHCVLYTGMTPKCRPFYDKEPRCRELQFKGFDKQRPMSTLGKGIMLCKGEDGIVESWEKMYVIQGVERFWPFYQCPGIRYPDFVQSDEMKLGSLFKRMDMQYRSIQADEGGDEALSRELLTKLLNYDWVL</sequence>
<evidence type="ECO:0000313" key="2">
    <source>
        <dbReference type="Proteomes" id="UP001296104"/>
    </source>
</evidence>
<dbReference type="AlphaFoldDB" id="A0AAI8YYQ5"/>